<dbReference type="EMBL" id="LNYZ01000013">
    <property type="protein sequence ID" value="KTD77260.1"/>
    <property type="molecule type" value="Genomic_DNA"/>
</dbReference>
<evidence type="ECO:0000256" key="1">
    <source>
        <dbReference type="SAM" id="MobiDB-lite"/>
    </source>
</evidence>
<feature type="region of interest" description="Disordered" evidence="1">
    <location>
        <begin position="235"/>
        <end position="256"/>
    </location>
</feature>
<name>A0A378L599_9GAMM</name>
<dbReference type="OrthoDB" id="5653635at2"/>
<reference evidence="3 5" key="2">
    <citation type="submission" date="2018-06" db="EMBL/GenBank/DDBJ databases">
        <authorList>
            <consortium name="Pathogen Informatics"/>
            <person name="Doyle S."/>
        </authorList>
    </citation>
    <scope>NUCLEOTIDE SEQUENCE [LARGE SCALE GENOMIC DNA]</scope>
    <source>
        <strain evidence="3 5">NCTC11991</strain>
    </source>
</reference>
<organism evidence="3 5">
    <name type="scientific">Legionella steigerwaltii</name>
    <dbReference type="NCBI Taxonomy" id="460"/>
    <lineage>
        <taxon>Bacteria</taxon>
        <taxon>Pseudomonadati</taxon>
        <taxon>Pseudomonadota</taxon>
        <taxon>Gammaproteobacteria</taxon>
        <taxon>Legionellales</taxon>
        <taxon>Legionellaceae</taxon>
        <taxon>Legionella</taxon>
    </lineage>
</organism>
<reference evidence="2 4" key="1">
    <citation type="submission" date="2015-11" db="EMBL/GenBank/DDBJ databases">
        <title>Genomic analysis of 38 Legionella species identifies large and diverse effector repertoires.</title>
        <authorList>
            <person name="Burstein D."/>
            <person name="Amaro F."/>
            <person name="Zusman T."/>
            <person name="Lifshitz Z."/>
            <person name="Cohen O."/>
            <person name="Gilbert J.A."/>
            <person name="Pupko T."/>
            <person name="Shuman H.A."/>
            <person name="Segal G."/>
        </authorList>
    </citation>
    <scope>NUCLEOTIDE SEQUENCE [LARGE SCALE GENOMIC DNA]</scope>
    <source>
        <strain evidence="2 4">SC-18-C9</strain>
    </source>
</reference>
<evidence type="ECO:0000313" key="3">
    <source>
        <dbReference type="EMBL" id="STY21986.1"/>
    </source>
</evidence>
<evidence type="ECO:0000313" key="4">
    <source>
        <dbReference type="Proteomes" id="UP000054820"/>
    </source>
</evidence>
<sequence>MRKYQTRLGIKLKDDFRKERKKQRELQEKFELSLYLQPFVAQMSCQLTVKDGIFSFPNGVLPDGKYIYVRTLEGKIFACKEEEVAHHSYLSNGKKVLSAGSFIFEKGRLCLVSNESGHYTPTNSEMQPEIEFYYSVAQNPDLIYEDHSKNPSQKIINQYKAKDIVEKHTIDTLKPLASFNNRTSKFGLKLNSRQAAGQEKSAGRPGSLFELSFFWTKNLKHFKQKEVLTNHSKTLQNEPHHGYDDEAQLPNPPHHGYDDEAQLLNSSHHGYDDEAQLLNSSHHGYDDEAQLLNSSHHGYDDEAQLLNSSHHGYDDEAQLQNPSYHGYDDEAQLLDSSYHG</sequence>
<dbReference type="STRING" id="460.Lstg_1617"/>
<dbReference type="Proteomes" id="UP000054820">
    <property type="component" value="Unassembled WGS sequence"/>
</dbReference>
<dbReference type="Proteomes" id="UP000255110">
    <property type="component" value="Unassembled WGS sequence"/>
</dbReference>
<dbReference type="RefSeq" id="WP_058477181.1">
    <property type="nucleotide sequence ID" value="NZ_CAAAIO010000016.1"/>
</dbReference>
<protein>
    <submittedName>
        <fullName evidence="3">Uncharacterized protein</fullName>
    </submittedName>
</protein>
<proteinExistence type="predicted"/>
<gene>
    <name evidence="2" type="ORF">Lstg_1617</name>
    <name evidence="3" type="ORF">NCTC11991_00564</name>
</gene>
<evidence type="ECO:0000313" key="5">
    <source>
        <dbReference type="Proteomes" id="UP000255110"/>
    </source>
</evidence>
<dbReference type="EMBL" id="UGOY01000001">
    <property type="protein sequence ID" value="STY21986.1"/>
    <property type="molecule type" value="Genomic_DNA"/>
</dbReference>
<keyword evidence="4" id="KW-1185">Reference proteome</keyword>
<dbReference type="AlphaFoldDB" id="A0A378L599"/>
<evidence type="ECO:0000313" key="2">
    <source>
        <dbReference type="EMBL" id="KTD77260.1"/>
    </source>
</evidence>
<accession>A0A378L599</accession>